<comment type="caution">
    <text evidence="1">The sequence shown here is derived from an EMBL/GenBank/DDBJ whole genome shotgun (WGS) entry which is preliminary data.</text>
</comment>
<keyword evidence="2" id="KW-1185">Reference proteome</keyword>
<gene>
    <name evidence="1" type="ORF">BaRGS_00026828</name>
</gene>
<organism evidence="1 2">
    <name type="scientific">Batillaria attramentaria</name>
    <dbReference type="NCBI Taxonomy" id="370345"/>
    <lineage>
        <taxon>Eukaryota</taxon>
        <taxon>Metazoa</taxon>
        <taxon>Spiralia</taxon>
        <taxon>Lophotrochozoa</taxon>
        <taxon>Mollusca</taxon>
        <taxon>Gastropoda</taxon>
        <taxon>Caenogastropoda</taxon>
        <taxon>Sorbeoconcha</taxon>
        <taxon>Cerithioidea</taxon>
        <taxon>Batillariidae</taxon>
        <taxon>Batillaria</taxon>
    </lineage>
</organism>
<dbReference type="Proteomes" id="UP001519460">
    <property type="component" value="Unassembled WGS sequence"/>
</dbReference>
<dbReference type="AlphaFoldDB" id="A0ABD0K4S2"/>
<reference evidence="1 2" key="1">
    <citation type="journal article" date="2023" name="Sci. Data">
        <title>Genome assembly of the Korean intertidal mud-creeper Batillaria attramentaria.</title>
        <authorList>
            <person name="Patra A.K."/>
            <person name="Ho P.T."/>
            <person name="Jun S."/>
            <person name="Lee S.J."/>
            <person name="Kim Y."/>
            <person name="Won Y.J."/>
        </authorList>
    </citation>
    <scope>NUCLEOTIDE SEQUENCE [LARGE SCALE GENOMIC DNA]</scope>
    <source>
        <strain evidence="1">Wonlab-2016</strain>
    </source>
</reference>
<proteinExistence type="predicted"/>
<sequence length="86" mass="8721">MTAFFTECITGRWSANCSLPCGQCAGDGSCNVNTGRCIGGCLEGFLGDVCTQKRQGDVNVAGPIAGSLLRTGALIGLSVFSALVVC</sequence>
<evidence type="ECO:0000313" key="1">
    <source>
        <dbReference type="EMBL" id="KAK7481920.1"/>
    </source>
</evidence>
<dbReference type="EMBL" id="JACVVK020000254">
    <property type="protein sequence ID" value="KAK7481920.1"/>
    <property type="molecule type" value="Genomic_DNA"/>
</dbReference>
<protein>
    <submittedName>
        <fullName evidence="1">Uncharacterized protein</fullName>
    </submittedName>
</protein>
<name>A0ABD0K4S2_9CAEN</name>
<accession>A0ABD0K4S2</accession>
<evidence type="ECO:0000313" key="2">
    <source>
        <dbReference type="Proteomes" id="UP001519460"/>
    </source>
</evidence>